<comment type="similarity">
    <text evidence="11 13">Belongs to the RecA family. RadA subfamily.</text>
</comment>
<feature type="binding site" evidence="11">
    <location>
        <begin position="98"/>
        <end position="105"/>
    </location>
    <ligand>
        <name>ATP</name>
        <dbReference type="ChEBI" id="CHEBI:30616"/>
    </ligand>
</feature>
<dbReference type="PANTHER" id="PTHR32472:SF10">
    <property type="entry name" value="DNA REPAIR PROTEIN RADA-LIKE PROTEIN"/>
    <property type="match status" value="1"/>
</dbReference>
<keyword evidence="7 11" id="KW-0067">ATP-binding</keyword>
<dbReference type="GO" id="GO:0003684">
    <property type="term" value="F:damaged DNA binding"/>
    <property type="evidence" value="ECO:0007669"/>
    <property type="project" value="InterPro"/>
</dbReference>
<keyword evidence="9 11" id="KW-0238">DNA-binding</keyword>
<sequence length="458" mass="50590">MIMAKAKKYYLCQECGYKSVNWMGKCSNCGSWDSFEEVIEDKSKNKKNKYDLNREEKEPQPITEISSVKRQRLKTNITELDRVLGGGVVSGSLILLGGAPGIGKSTLILQVASLFSQKYGKTLYLSGEESASQLKMRAERLNCMEENLNILDERDYMVLENHISKNKDYSLIVVDSIQTVHIPELDAAPGNLTQIKEVTNRLVKLAKTTGIPVVLIGHVTKEGELAGPRVLEHLVDTVLQFEGDNYHMYRMLRAKKNRFGSTNEIGVFEMKEKGIEEVANPSSFFINERSADVSGSIITPALEGSRVLLVEVQSLVTDAAFPSPQRLAKGVNHKRLSLLLAVLEKRLGANFKEFDVNLNITGGINVEEPGLDLAIIAAVISSYKDISLDNDLAVIGEVGLGGEVRAVGQIEKRINELKKLSFKKVVIPAGNAKNIAFDPDIKIDAVKDISEFVKIIIK</sequence>
<dbReference type="FunFam" id="3.40.50.300:FF:000050">
    <property type="entry name" value="DNA repair protein RadA"/>
    <property type="match status" value="1"/>
</dbReference>
<feature type="domain" description="RecA family profile 1" evidence="14">
    <location>
        <begin position="69"/>
        <end position="219"/>
    </location>
</feature>
<evidence type="ECO:0000256" key="4">
    <source>
        <dbReference type="ARBA" id="ARBA00022771"/>
    </source>
</evidence>
<dbReference type="Gene3D" id="3.30.230.10">
    <property type="match status" value="1"/>
</dbReference>
<dbReference type="AlphaFoldDB" id="M5E198"/>
<evidence type="ECO:0000256" key="10">
    <source>
        <dbReference type="ARBA" id="ARBA00023204"/>
    </source>
</evidence>
<dbReference type="Gene3D" id="3.40.50.300">
    <property type="entry name" value="P-loop containing nucleotide triphosphate hydrolases"/>
    <property type="match status" value="1"/>
</dbReference>
<dbReference type="GO" id="GO:0006508">
    <property type="term" value="P:proteolysis"/>
    <property type="evidence" value="ECO:0007669"/>
    <property type="project" value="InterPro"/>
</dbReference>
<keyword evidence="6 13" id="KW-0862">Zinc</keyword>
<dbReference type="PROSITE" id="PS50162">
    <property type="entry name" value="RECA_2"/>
    <property type="match status" value="1"/>
</dbReference>
<dbReference type="EMBL" id="CAUI01000016">
    <property type="protein sequence ID" value="CCU79616.1"/>
    <property type="molecule type" value="Genomic_DNA"/>
</dbReference>
<dbReference type="GO" id="GO:0008270">
    <property type="term" value="F:zinc ion binding"/>
    <property type="evidence" value="ECO:0007669"/>
    <property type="project" value="UniProtKB-KW"/>
</dbReference>
<comment type="function">
    <text evidence="11">Plays a role in repairing double-strand DNA breaks, probably involving stabilizing or processing branched DNA or blocked replication forks.</text>
</comment>
<dbReference type="InterPro" id="IPR027417">
    <property type="entry name" value="P-loop_NTPase"/>
</dbReference>
<evidence type="ECO:0000256" key="3">
    <source>
        <dbReference type="ARBA" id="ARBA00022763"/>
    </source>
</evidence>
<dbReference type="GO" id="GO:0000725">
    <property type="term" value="P:recombinational repair"/>
    <property type="evidence" value="ECO:0007669"/>
    <property type="project" value="UniProtKB-UniRule"/>
</dbReference>
<gene>
    <name evidence="11" type="primary">radA</name>
    <name evidence="15" type="ORF">HSACCH_01459</name>
</gene>
<dbReference type="FunCoup" id="M5E198">
    <property type="interactions" value="356"/>
</dbReference>
<evidence type="ECO:0000256" key="7">
    <source>
        <dbReference type="ARBA" id="ARBA00022840"/>
    </source>
</evidence>
<evidence type="ECO:0000256" key="12">
    <source>
        <dbReference type="NCBIfam" id="TIGR00416"/>
    </source>
</evidence>
<comment type="function">
    <text evidence="13">DNA-dependent ATPase involved in processing of recombination intermediates, plays a role in repairing DNA breaks. Stimulates the branch migration of RecA-mediated strand transfer reactions, allowing the 3' invading strand to extend heteroduplex DNA faster. Binds ssDNA in the presence of ADP but not other nucleotides, has ATPase activity that is stimulated by ssDNA and various branched DNA structures, but inhibited by SSB. Does not have RecA's homology-searching function.</text>
</comment>
<evidence type="ECO:0000313" key="16">
    <source>
        <dbReference type="Proteomes" id="UP000012063"/>
    </source>
</evidence>
<feature type="short sequence motif" description="RadA KNRFG motif" evidence="11">
    <location>
        <begin position="256"/>
        <end position="260"/>
    </location>
</feature>
<dbReference type="CDD" id="cd01121">
    <property type="entry name" value="RadA_SMS_N"/>
    <property type="match status" value="1"/>
</dbReference>
<keyword evidence="3 11" id="KW-0227">DNA damage</keyword>
<comment type="caution">
    <text evidence="15">The sequence shown here is derived from an EMBL/GenBank/DDBJ whole genome shotgun (WGS) entry which is preliminary data.</text>
</comment>
<evidence type="ECO:0000313" key="15">
    <source>
        <dbReference type="EMBL" id="CCU79616.1"/>
    </source>
</evidence>
<dbReference type="GO" id="GO:0004176">
    <property type="term" value="F:ATP-dependent peptidase activity"/>
    <property type="evidence" value="ECO:0007669"/>
    <property type="project" value="InterPro"/>
</dbReference>
<comment type="domain">
    <text evidence="11">The middle region has homology to RecA with ATPase motifs including the RadA KNRFG motif, while the C-terminus is homologous to Lon protease.</text>
</comment>
<evidence type="ECO:0000256" key="13">
    <source>
        <dbReference type="RuleBase" id="RU003555"/>
    </source>
</evidence>
<dbReference type="InterPro" id="IPR041166">
    <property type="entry name" value="Rubredoxin_2"/>
</dbReference>
<evidence type="ECO:0000259" key="14">
    <source>
        <dbReference type="PROSITE" id="PS50162"/>
    </source>
</evidence>
<evidence type="ECO:0000256" key="1">
    <source>
        <dbReference type="ARBA" id="ARBA00022723"/>
    </source>
</evidence>
<dbReference type="NCBIfam" id="TIGR00416">
    <property type="entry name" value="sms"/>
    <property type="match status" value="1"/>
</dbReference>
<accession>M5E198</accession>
<dbReference type="InterPro" id="IPR014721">
    <property type="entry name" value="Ribsml_uS5_D2-typ_fold_subgr"/>
</dbReference>
<dbReference type="eggNOG" id="COG1066">
    <property type="taxonomic scope" value="Bacteria"/>
</dbReference>
<evidence type="ECO:0000256" key="6">
    <source>
        <dbReference type="ARBA" id="ARBA00022833"/>
    </source>
</evidence>
<dbReference type="Pfam" id="PF18073">
    <property type="entry name" value="Zn_ribbon_LapB"/>
    <property type="match status" value="1"/>
</dbReference>
<dbReference type="PANTHER" id="PTHR32472">
    <property type="entry name" value="DNA REPAIR PROTEIN RADA"/>
    <property type="match status" value="1"/>
</dbReference>
<dbReference type="Pfam" id="PF13481">
    <property type="entry name" value="AAA_25"/>
    <property type="match status" value="1"/>
</dbReference>
<dbReference type="Proteomes" id="UP000012063">
    <property type="component" value="Unassembled WGS sequence"/>
</dbReference>
<dbReference type="SMART" id="SM00382">
    <property type="entry name" value="AAA"/>
    <property type="match status" value="1"/>
</dbReference>
<keyword evidence="10 11" id="KW-0234">DNA repair</keyword>
<evidence type="ECO:0000256" key="11">
    <source>
        <dbReference type="HAMAP-Rule" id="MF_01498"/>
    </source>
</evidence>
<dbReference type="InterPro" id="IPR003593">
    <property type="entry name" value="AAA+_ATPase"/>
</dbReference>
<dbReference type="HAMAP" id="MF_01498">
    <property type="entry name" value="RadA_bact"/>
    <property type="match status" value="1"/>
</dbReference>
<dbReference type="InterPro" id="IPR008269">
    <property type="entry name" value="Lon_proteolytic"/>
</dbReference>
<evidence type="ECO:0000256" key="8">
    <source>
        <dbReference type="ARBA" id="ARBA00023016"/>
    </source>
</evidence>
<dbReference type="InterPro" id="IPR020568">
    <property type="entry name" value="Ribosomal_Su5_D2-typ_SF"/>
</dbReference>
<keyword evidence="4 13" id="KW-0863">Zinc-finger</keyword>
<evidence type="ECO:0000256" key="2">
    <source>
        <dbReference type="ARBA" id="ARBA00022741"/>
    </source>
</evidence>
<dbReference type="InParanoid" id="M5E198"/>
<proteinExistence type="inferred from homology"/>
<feature type="region of interest" description="Lon-protease-like" evidence="11">
    <location>
        <begin position="355"/>
        <end position="458"/>
    </location>
</feature>
<dbReference type="InterPro" id="IPR020588">
    <property type="entry name" value="RecA_ATP-bd"/>
</dbReference>
<keyword evidence="16" id="KW-1185">Reference proteome</keyword>
<dbReference type="PRINTS" id="PR01874">
    <property type="entry name" value="DNAREPAIRADA"/>
</dbReference>
<reference evidence="16" key="1">
    <citation type="journal article" date="2013" name="Genome Announc.">
        <title>Genome Sequence of Halanaerobium saccharolyticum subsp. saccharolyticum Strain DSM 6643T, a Halophilic Hydrogen-Producing Bacterium.</title>
        <authorList>
            <person name="Kivisto A."/>
            <person name="Larjo A."/>
            <person name="Ciranna A."/>
            <person name="Santala V."/>
            <person name="Roos C."/>
            <person name="Karp M."/>
        </authorList>
    </citation>
    <scope>NUCLEOTIDE SEQUENCE [LARGE SCALE GENOMIC DNA]</scope>
    <source>
        <strain evidence="16">DSM 6643</strain>
    </source>
</reference>
<keyword evidence="1 11" id="KW-0479">Metal-binding</keyword>
<organism evidence="15 16">
    <name type="scientific">Halanaerobium saccharolyticum subsp. saccharolyticum DSM 6643</name>
    <dbReference type="NCBI Taxonomy" id="1293054"/>
    <lineage>
        <taxon>Bacteria</taxon>
        <taxon>Bacillati</taxon>
        <taxon>Bacillota</taxon>
        <taxon>Clostridia</taxon>
        <taxon>Halanaerobiales</taxon>
        <taxon>Halanaerobiaceae</taxon>
        <taxon>Halanaerobium</taxon>
    </lineage>
</organism>
<dbReference type="Pfam" id="PF05362">
    <property type="entry name" value="Lon_C"/>
    <property type="match status" value="1"/>
</dbReference>
<keyword evidence="2 11" id="KW-0547">Nucleotide-binding</keyword>
<evidence type="ECO:0000256" key="5">
    <source>
        <dbReference type="ARBA" id="ARBA00022801"/>
    </source>
</evidence>
<keyword evidence="5" id="KW-0378">Hydrolase</keyword>
<dbReference type="STRING" id="1293054.HSACCH_01459"/>
<dbReference type="GO" id="GO:0005524">
    <property type="term" value="F:ATP binding"/>
    <property type="evidence" value="ECO:0007669"/>
    <property type="project" value="UniProtKB-UniRule"/>
</dbReference>
<evidence type="ECO:0000256" key="9">
    <source>
        <dbReference type="ARBA" id="ARBA00023125"/>
    </source>
</evidence>
<dbReference type="SUPFAM" id="SSF54211">
    <property type="entry name" value="Ribosomal protein S5 domain 2-like"/>
    <property type="match status" value="1"/>
</dbReference>
<keyword evidence="8 11" id="KW-0346">Stress response</keyword>
<name>M5E198_9FIRM</name>
<dbReference type="GO" id="GO:0004252">
    <property type="term" value="F:serine-type endopeptidase activity"/>
    <property type="evidence" value="ECO:0007669"/>
    <property type="project" value="InterPro"/>
</dbReference>
<dbReference type="InterPro" id="IPR004504">
    <property type="entry name" value="DNA_repair_RadA"/>
</dbReference>
<protein>
    <recommendedName>
        <fullName evidence="11 12">DNA repair protein RadA</fullName>
    </recommendedName>
</protein>
<dbReference type="GO" id="GO:0140664">
    <property type="term" value="F:ATP-dependent DNA damage sensor activity"/>
    <property type="evidence" value="ECO:0007669"/>
    <property type="project" value="InterPro"/>
</dbReference>
<dbReference type="SUPFAM" id="SSF52540">
    <property type="entry name" value="P-loop containing nucleoside triphosphate hydrolases"/>
    <property type="match status" value="1"/>
</dbReference>
<dbReference type="GO" id="GO:0005829">
    <property type="term" value="C:cytosol"/>
    <property type="evidence" value="ECO:0007669"/>
    <property type="project" value="TreeGrafter"/>
</dbReference>